<dbReference type="Pfam" id="PF00071">
    <property type="entry name" value="Ras"/>
    <property type="match status" value="1"/>
</dbReference>
<dbReference type="GO" id="GO:0005525">
    <property type="term" value="F:GTP binding"/>
    <property type="evidence" value="ECO:0007669"/>
    <property type="project" value="InterPro"/>
</dbReference>
<protein>
    <submittedName>
        <fullName evidence="2">Uncharacterized protein</fullName>
    </submittedName>
</protein>
<accession>A0A401SY65</accession>
<proteinExistence type="predicted"/>
<dbReference type="GO" id="GO:0003924">
    <property type="term" value="F:GTPase activity"/>
    <property type="evidence" value="ECO:0007669"/>
    <property type="project" value="InterPro"/>
</dbReference>
<evidence type="ECO:0000313" key="3">
    <source>
        <dbReference type="Proteomes" id="UP000287033"/>
    </source>
</evidence>
<dbReference type="Proteomes" id="UP000287033">
    <property type="component" value="Unassembled WGS sequence"/>
</dbReference>
<dbReference type="EMBL" id="BEZZ01000686">
    <property type="protein sequence ID" value="GCC35337.1"/>
    <property type="molecule type" value="Genomic_DNA"/>
</dbReference>
<dbReference type="AlphaFoldDB" id="A0A401SY65"/>
<comment type="caution">
    <text evidence="2">The sequence shown here is derived from an EMBL/GenBank/DDBJ whole genome shotgun (WGS) entry which is preliminary data.</text>
</comment>
<dbReference type="InterPro" id="IPR027417">
    <property type="entry name" value="P-loop_NTPase"/>
</dbReference>
<dbReference type="SUPFAM" id="SSF52540">
    <property type="entry name" value="P-loop containing nucleoside triphosphate hydrolases"/>
    <property type="match status" value="1"/>
</dbReference>
<dbReference type="Gene3D" id="3.40.50.300">
    <property type="entry name" value="P-loop containing nucleotide triphosphate hydrolases"/>
    <property type="match status" value="1"/>
</dbReference>
<dbReference type="OrthoDB" id="10251809at2759"/>
<sequence length="264" mass="29542">MGLRYGMTYGGSTVAVAIGANGKGETVPIQESLARRLCEAVEPALIMSVRIVALGNERAGFEDSLQQPDLITTYFGRHAIIRHVEERRLLSFATHITFPAFVEYQAYVFGRVQVLIHDCPNWELFDNDWYRSRNVVGLADIIVLKYSVNDKASFQEVKDNYVPIIKRLLNQWTVPVIVAAVGTRQNEEGPPCSCPLCTSDKGSCVPFYEGIELSKEIGAAYLELHSLNDFYVGKYFGGVVSKIVIFFLKYEVLNCSLFSSYSIV</sequence>
<evidence type="ECO:0000313" key="2">
    <source>
        <dbReference type="EMBL" id="GCC35337.1"/>
    </source>
</evidence>
<name>A0A401SY65_CHIPU</name>
<keyword evidence="3" id="KW-1185">Reference proteome</keyword>
<keyword evidence="1" id="KW-0547">Nucleotide-binding</keyword>
<evidence type="ECO:0000256" key="1">
    <source>
        <dbReference type="ARBA" id="ARBA00022741"/>
    </source>
</evidence>
<organism evidence="2 3">
    <name type="scientific">Chiloscyllium punctatum</name>
    <name type="common">Brownbanded bambooshark</name>
    <name type="synonym">Hemiscyllium punctatum</name>
    <dbReference type="NCBI Taxonomy" id="137246"/>
    <lineage>
        <taxon>Eukaryota</taxon>
        <taxon>Metazoa</taxon>
        <taxon>Chordata</taxon>
        <taxon>Craniata</taxon>
        <taxon>Vertebrata</taxon>
        <taxon>Chondrichthyes</taxon>
        <taxon>Elasmobranchii</taxon>
        <taxon>Galeomorphii</taxon>
        <taxon>Galeoidea</taxon>
        <taxon>Orectolobiformes</taxon>
        <taxon>Hemiscylliidae</taxon>
        <taxon>Chiloscyllium</taxon>
    </lineage>
</organism>
<gene>
    <name evidence="2" type="ORF">chiPu_0013820</name>
</gene>
<dbReference type="STRING" id="137246.A0A401SY65"/>
<dbReference type="InterPro" id="IPR001806">
    <property type="entry name" value="Small_GTPase"/>
</dbReference>
<reference evidence="2 3" key="1">
    <citation type="journal article" date="2018" name="Nat. Ecol. Evol.">
        <title>Shark genomes provide insights into elasmobranch evolution and the origin of vertebrates.</title>
        <authorList>
            <person name="Hara Y"/>
            <person name="Yamaguchi K"/>
            <person name="Onimaru K"/>
            <person name="Kadota M"/>
            <person name="Koyanagi M"/>
            <person name="Keeley SD"/>
            <person name="Tatsumi K"/>
            <person name="Tanaka K"/>
            <person name="Motone F"/>
            <person name="Kageyama Y"/>
            <person name="Nozu R"/>
            <person name="Adachi N"/>
            <person name="Nishimura O"/>
            <person name="Nakagawa R"/>
            <person name="Tanegashima C"/>
            <person name="Kiyatake I"/>
            <person name="Matsumoto R"/>
            <person name="Murakumo K"/>
            <person name="Nishida K"/>
            <person name="Terakita A"/>
            <person name="Kuratani S"/>
            <person name="Sato K"/>
            <person name="Hyodo S Kuraku.S."/>
        </authorList>
    </citation>
    <scope>NUCLEOTIDE SEQUENCE [LARGE SCALE GENOMIC DNA]</scope>
</reference>